<dbReference type="Gene3D" id="1.10.3380.30">
    <property type="match status" value="1"/>
</dbReference>
<proteinExistence type="predicted"/>
<dbReference type="InterPro" id="IPR011545">
    <property type="entry name" value="DEAD/DEAH_box_helicase_dom"/>
</dbReference>
<dbReference type="GO" id="GO:0004386">
    <property type="term" value="F:helicase activity"/>
    <property type="evidence" value="ECO:0007669"/>
    <property type="project" value="UniProtKB-KW"/>
</dbReference>
<keyword evidence="3" id="KW-0347">Helicase</keyword>
<dbReference type="SUPFAM" id="SSF52540">
    <property type="entry name" value="P-loop containing nucleoside triphosphate hydrolases"/>
    <property type="match status" value="1"/>
</dbReference>
<gene>
    <name evidence="7" type="ORF">Raf01_95730</name>
</gene>
<dbReference type="InterPro" id="IPR036390">
    <property type="entry name" value="WH_DNA-bd_sf"/>
</dbReference>
<dbReference type="PROSITE" id="PS51192">
    <property type="entry name" value="HELICASE_ATP_BIND_1"/>
    <property type="match status" value="1"/>
</dbReference>
<feature type="domain" description="Helicase ATP-binding" evidence="5">
    <location>
        <begin position="160"/>
        <end position="329"/>
    </location>
</feature>
<dbReference type="RefSeq" id="WP_203924781.1">
    <property type="nucleotide sequence ID" value="NZ_BONZ01000129.1"/>
</dbReference>
<dbReference type="Proteomes" id="UP000642748">
    <property type="component" value="Unassembled WGS sequence"/>
</dbReference>
<name>A0A8J3VX12_9ACTN</name>
<keyword evidence="4" id="KW-0067">ATP-binding</keyword>
<accession>A0A8J3VX12</accession>
<evidence type="ECO:0000256" key="2">
    <source>
        <dbReference type="ARBA" id="ARBA00022801"/>
    </source>
</evidence>
<evidence type="ECO:0000256" key="3">
    <source>
        <dbReference type="ARBA" id="ARBA00022806"/>
    </source>
</evidence>
<dbReference type="Gene3D" id="3.40.50.300">
    <property type="entry name" value="P-loop containing nucleotide triphosphate hydrolases"/>
    <property type="match status" value="2"/>
</dbReference>
<sequence length="904" mass="98429">MRSGVWEPANTGRPCWLKICDPDVLLPEVPPGSDIRVLLPDDERFTELQDKLAVAGADTRRVRYLLEDESIVATGDDDNPRLVAAASECGLVRPGARRTTHASGPEAEAARDAFDVMWQANAPAGRTAERPVPVDSLLPAGWARFLPFGVLNPAQVEAAPHVLDSDANLVVVAPTGAGKTVIGMMAALRTVVGRGRKAAWLVPQRSLTDELNQELELWRRQGLRVERLSGEYSVDVERARRADLWVATTEKFESVCRSSSLREALSEVDCLVVDEIHLLGDESRGPVLEALLARMRGRESGMRIVGLSATVANAEQIASWLQARLLQIAWRPSRLTWQLPMVATHSDWNVVEAARTRLAAAIADRVTADGGGVLVFCGSKHHVRRTALVIAGRRGADVSRVHPDDLDRLHEACQSVGVGLHYKGWEHRREAEHGFRTRQLSVLVATSTVAAGVNLPARAVIVRDTQLGLRDLDVATVQQMFGRAGRVGAGENRGWAFLIVDETQRTAWQSRLVAGHTVRSQILSSLADHILAEVVQRTVGSLRQAEQWWVQTLAYHQGSSSPEPLRRAVEFLAEAQLLAVTEQPDDDFLLEPTDLGLLTARMMLSCTTAHELRSALARMDPPADPDEAERLLIDTVAAVVPKLTQVTVSEDLKPAVARLLDAEGRLAGRPAPGGTDSGSRVTIAPGDTARAALLAVARWPAAFGAHVRQVAGVPYAAMYPALEEAPRYLNWLGGQGLLGTVHPWCAIVGADLGRRIRWRRCQPHRGAGRLLWICEQMATAGYIEDTVELWRAAVARGIVSPDWTTTARPRHCRLDATEYAALLRDRATGTVIDLRTDRVAARAPSGAALVAWAGRAHRLTTARRGEAILVVPDADPPPDAAAVFTWRGDYHATGWLSDYSQLSG</sequence>
<keyword evidence="2" id="KW-0378">Hydrolase</keyword>
<dbReference type="PANTHER" id="PTHR47961:SF6">
    <property type="entry name" value="DNA-DIRECTED DNA POLYMERASE"/>
    <property type="match status" value="1"/>
</dbReference>
<dbReference type="SMART" id="SM00487">
    <property type="entry name" value="DEXDc"/>
    <property type="match status" value="1"/>
</dbReference>
<dbReference type="InterPro" id="IPR014001">
    <property type="entry name" value="Helicase_ATP-bd"/>
</dbReference>
<keyword evidence="1" id="KW-0547">Nucleotide-binding</keyword>
<evidence type="ECO:0000313" key="7">
    <source>
        <dbReference type="EMBL" id="GIH21401.1"/>
    </source>
</evidence>
<dbReference type="PROSITE" id="PS51194">
    <property type="entry name" value="HELICASE_CTER"/>
    <property type="match status" value="1"/>
</dbReference>
<dbReference type="SMART" id="SM00490">
    <property type="entry name" value="HELICc"/>
    <property type="match status" value="1"/>
</dbReference>
<keyword evidence="8" id="KW-1185">Reference proteome</keyword>
<comment type="caution">
    <text evidence="7">The sequence shown here is derived from an EMBL/GenBank/DDBJ whole genome shotgun (WGS) entry which is preliminary data.</text>
</comment>
<dbReference type="InterPro" id="IPR001650">
    <property type="entry name" value="Helicase_C-like"/>
</dbReference>
<evidence type="ECO:0000256" key="4">
    <source>
        <dbReference type="ARBA" id="ARBA00022840"/>
    </source>
</evidence>
<dbReference type="SUPFAM" id="SSF46785">
    <property type="entry name" value="Winged helix' DNA-binding domain"/>
    <property type="match status" value="1"/>
</dbReference>
<dbReference type="GO" id="GO:0003676">
    <property type="term" value="F:nucleic acid binding"/>
    <property type="evidence" value="ECO:0007669"/>
    <property type="project" value="InterPro"/>
</dbReference>
<dbReference type="GO" id="GO:0016787">
    <property type="term" value="F:hydrolase activity"/>
    <property type="evidence" value="ECO:0007669"/>
    <property type="project" value="UniProtKB-KW"/>
</dbReference>
<dbReference type="PANTHER" id="PTHR47961">
    <property type="entry name" value="DNA POLYMERASE THETA, PUTATIVE (AFU_ORTHOLOGUE AFUA_1G05260)-RELATED"/>
    <property type="match status" value="1"/>
</dbReference>
<evidence type="ECO:0000256" key="1">
    <source>
        <dbReference type="ARBA" id="ARBA00022741"/>
    </source>
</evidence>
<organism evidence="7 8">
    <name type="scientific">Rugosimonospora africana</name>
    <dbReference type="NCBI Taxonomy" id="556532"/>
    <lineage>
        <taxon>Bacteria</taxon>
        <taxon>Bacillati</taxon>
        <taxon>Actinomycetota</taxon>
        <taxon>Actinomycetes</taxon>
        <taxon>Micromonosporales</taxon>
        <taxon>Micromonosporaceae</taxon>
        <taxon>Rugosimonospora</taxon>
    </lineage>
</organism>
<dbReference type="AlphaFoldDB" id="A0A8J3VX12"/>
<evidence type="ECO:0008006" key="9">
    <source>
        <dbReference type="Google" id="ProtNLM"/>
    </source>
</evidence>
<protein>
    <recommendedName>
        <fullName evidence="9">DEAD/DEAH box helicase</fullName>
    </recommendedName>
</protein>
<dbReference type="Pfam" id="PF00270">
    <property type="entry name" value="DEAD"/>
    <property type="match status" value="1"/>
</dbReference>
<feature type="domain" description="Helicase C-terminal" evidence="6">
    <location>
        <begin position="361"/>
        <end position="534"/>
    </location>
</feature>
<dbReference type="InterPro" id="IPR027417">
    <property type="entry name" value="P-loop_NTPase"/>
</dbReference>
<evidence type="ECO:0000259" key="6">
    <source>
        <dbReference type="PROSITE" id="PS51194"/>
    </source>
</evidence>
<reference evidence="7" key="1">
    <citation type="submission" date="2021-01" db="EMBL/GenBank/DDBJ databases">
        <title>Whole genome shotgun sequence of Rugosimonospora africana NBRC 104875.</title>
        <authorList>
            <person name="Komaki H."/>
            <person name="Tamura T."/>
        </authorList>
    </citation>
    <scope>NUCLEOTIDE SEQUENCE</scope>
    <source>
        <strain evidence="7">NBRC 104875</strain>
    </source>
</reference>
<evidence type="ECO:0000313" key="8">
    <source>
        <dbReference type="Proteomes" id="UP000642748"/>
    </source>
</evidence>
<dbReference type="EMBL" id="BONZ01000129">
    <property type="protein sequence ID" value="GIH21401.1"/>
    <property type="molecule type" value="Genomic_DNA"/>
</dbReference>
<evidence type="ECO:0000259" key="5">
    <source>
        <dbReference type="PROSITE" id="PS51192"/>
    </source>
</evidence>
<dbReference type="GO" id="GO:0005524">
    <property type="term" value="F:ATP binding"/>
    <property type="evidence" value="ECO:0007669"/>
    <property type="project" value="UniProtKB-KW"/>
</dbReference>
<dbReference type="InterPro" id="IPR050474">
    <property type="entry name" value="Hel308_SKI2-like"/>
</dbReference>
<dbReference type="Pfam" id="PF00271">
    <property type="entry name" value="Helicase_C"/>
    <property type="match status" value="1"/>
</dbReference>